<reference evidence="2 3" key="2">
    <citation type="submission" date="2015-05" db="EMBL/GenBank/DDBJ databases">
        <authorList>
            <person name="Morales-Cruz A."/>
            <person name="Amrine K.C."/>
            <person name="Cantu D."/>
        </authorList>
    </citation>
    <scope>NUCLEOTIDE SEQUENCE [LARGE SCALE GENOMIC DNA]</scope>
    <source>
        <strain evidence="2">DA912</strain>
    </source>
</reference>
<dbReference type="STRING" id="1214573.A0A0G2HGI2"/>
<sequence length="447" mass="49630">MAALSDANAQDNPVARQGSTNADRFSIWLADLESIRRERPVVSPSAFKAQRVIPQAPPATGQGAARSASHGDTTVTSAGNGPAVVVLDDDGAAGHGGHGGGGGGSVAALRVFYGQQGAEPARADEMVRYQDHSLARQNKYPSRQNGLGFDMAQLRRDKAWPETVRTPQDIQTSWDHGMFMRKPPLGFDEAVSRNWVNDSSPTSLLLGFPLLGDVVFFRPTNHGGARSACFFKALAYLVYGDQSLYSRVQAEHLQHYTDVLEWEDHPRHQLYTRMNQKFYDTIISTDATNSLDREVNTVANFFQLLSIPQIWMPLDMLDVTADLYNLFIVVFTIVESTTLLQPQVIQVSAKGFYNSRHVFLLFNGFHYQPMVPNEYLASEFTFPRLTYENIKGHPSSGHTGGGRSSVDLSWRNTWGPGLDRRKGALPVDHVFYRESLRTAMTGSYLQQ</sequence>
<dbReference type="OrthoDB" id="3540583at2759"/>
<keyword evidence="3" id="KW-1185">Reference proteome</keyword>
<evidence type="ECO:0000313" key="2">
    <source>
        <dbReference type="EMBL" id="KKY34213.1"/>
    </source>
</evidence>
<dbReference type="Proteomes" id="UP000034680">
    <property type="component" value="Unassembled WGS sequence"/>
</dbReference>
<gene>
    <name evidence="2" type="ORF">UCDDA912_g05860</name>
</gene>
<evidence type="ECO:0000256" key="1">
    <source>
        <dbReference type="SAM" id="MobiDB-lite"/>
    </source>
</evidence>
<reference evidence="2 3" key="1">
    <citation type="submission" date="2015-05" db="EMBL/GenBank/DDBJ databases">
        <title>Distinctive expansion of gene families associated with plant cell wall degradation and secondary metabolism in the genomes of grapevine trunk pathogens.</title>
        <authorList>
            <person name="Lawrence D.P."/>
            <person name="Travadon R."/>
            <person name="Rolshausen P.E."/>
            <person name="Baumgartner K."/>
        </authorList>
    </citation>
    <scope>NUCLEOTIDE SEQUENCE [LARGE SCALE GENOMIC DNA]</scope>
    <source>
        <strain evidence="2">DA912</strain>
    </source>
</reference>
<protein>
    <submittedName>
        <fullName evidence="2">Uncharacterized protein</fullName>
    </submittedName>
</protein>
<dbReference type="CDD" id="cd22744">
    <property type="entry name" value="OTU"/>
    <property type="match status" value="1"/>
</dbReference>
<dbReference type="AlphaFoldDB" id="A0A0G2HGI2"/>
<name>A0A0G2HGI2_9PEZI</name>
<proteinExistence type="predicted"/>
<organism evidence="2 3">
    <name type="scientific">Diaporthe ampelina</name>
    <dbReference type="NCBI Taxonomy" id="1214573"/>
    <lineage>
        <taxon>Eukaryota</taxon>
        <taxon>Fungi</taxon>
        <taxon>Dikarya</taxon>
        <taxon>Ascomycota</taxon>
        <taxon>Pezizomycotina</taxon>
        <taxon>Sordariomycetes</taxon>
        <taxon>Sordariomycetidae</taxon>
        <taxon>Diaporthales</taxon>
        <taxon>Diaporthaceae</taxon>
        <taxon>Diaporthe</taxon>
    </lineage>
</organism>
<comment type="caution">
    <text evidence="2">The sequence shown here is derived from an EMBL/GenBank/DDBJ whole genome shotgun (WGS) entry which is preliminary data.</text>
</comment>
<feature type="compositionally biased region" description="Polar residues" evidence="1">
    <location>
        <begin position="70"/>
        <end position="79"/>
    </location>
</feature>
<dbReference type="EMBL" id="LCUC01000213">
    <property type="protein sequence ID" value="KKY34213.1"/>
    <property type="molecule type" value="Genomic_DNA"/>
</dbReference>
<feature type="region of interest" description="Disordered" evidence="1">
    <location>
        <begin position="43"/>
        <end position="101"/>
    </location>
</feature>
<accession>A0A0G2HGI2</accession>
<evidence type="ECO:0000313" key="3">
    <source>
        <dbReference type="Proteomes" id="UP000034680"/>
    </source>
</evidence>